<dbReference type="GO" id="GO:0000156">
    <property type="term" value="F:phosphorelay response regulator activity"/>
    <property type="evidence" value="ECO:0007669"/>
    <property type="project" value="InterPro"/>
</dbReference>
<feature type="domain" description="CheB-type methylesterase" evidence="9">
    <location>
        <begin position="142"/>
        <end position="334"/>
    </location>
</feature>
<dbReference type="EC" id="3.5.1.44" evidence="5"/>
<dbReference type="Gene3D" id="3.40.50.180">
    <property type="entry name" value="Methylesterase CheB, C-terminal domain"/>
    <property type="match status" value="1"/>
</dbReference>
<evidence type="ECO:0000256" key="2">
    <source>
        <dbReference type="ARBA" id="ARBA00022500"/>
    </source>
</evidence>
<evidence type="ECO:0000256" key="5">
    <source>
        <dbReference type="HAMAP-Rule" id="MF_00099"/>
    </source>
</evidence>
<feature type="modified residue" description="4-aspartylphosphate" evidence="5 7">
    <location>
        <position position="42"/>
    </location>
</feature>
<dbReference type="AlphaFoldDB" id="A0A0M2R101"/>
<dbReference type="PROSITE" id="PS50110">
    <property type="entry name" value="RESPONSE_REGULATORY"/>
    <property type="match status" value="1"/>
</dbReference>
<dbReference type="SUPFAM" id="SSF52738">
    <property type="entry name" value="Methylesterase CheB, C-terminal domain"/>
    <property type="match status" value="1"/>
</dbReference>
<evidence type="ECO:0000313" key="11">
    <source>
        <dbReference type="Proteomes" id="UP000034491"/>
    </source>
</evidence>
<dbReference type="SUPFAM" id="SSF52172">
    <property type="entry name" value="CheY-like"/>
    <property type="match status" value="1"/>
</dbReference>
<dbReference type="CDD" id="cd16432">
    <property type="entry name" value="CheB_Rec"/>
    <property type="match status" value="1"/>
</dbReference>
<dbReference type="InterPro" id="IPR001789">
    <property type="entry name" value="Sig_transdc_resp-reg_receiver"/>
</dbReference>
<comment type="domain">
    <text evidence="5">Contains a C-terminal catalytic domain, and an N-terminal region which modulates catalytic activity.</text>
</comment>
<keyword evidence="11" id="KW-1185">Reference proteome</keyword>
<dbReference type="PIRSF" id="PIRSF000876">
    <property type="entry name" value="RR_chemtxs_CheB"/>
    <property type="match status" value="1"/>
</dbReference>
<evidence type="ECO:0000256" key="4">
    <source>
        <dbReference type="ARBA" id="ARBA00048267"/>
    </source>
</evidence>
<comment type="caution">
    <text evidence="10">The sequence shown here is derived from an EMBL/GenBank/DDBJ whole genome shotgun (WGS) entry which is preliminary data.</text>
</comment>
<organism evidence="10 11">
    <name type="scientific">Kiloniella litopenaei</name>
    <dbReference type="NCBI Taxonomy" id="1549748"/>
    <lineage>
        <taxon>Bacteria</taxon>
        <taxon>Pseudomonadati</taxon>
        <taxon>Pseudomonadota</taxon>
        <taxon>Alphaproteobacteria</taxon>
        <taxon>Rhodospirillales</taxon>
        <taxon>Kiloniellaceae</taxon>
        <taxon>Kiloniella</taxon>
    </lineage>
</organism>
<dbReference type="InterPro" id="IPR035909">
    <property type="entry name" value="CheB_C"/>
</dbReference>
<evidence type="ECO:0000313" key="10">
    <source>
        <dbReference type="EMBL" id="KKJ75577.1"/>
    </source>
</evidence>
<comment type="catalytic activity">
    <reaction evidence="4 5">
        <text>[protein]-L-glutamate 5-O-methyl ester + H2O = L-glutamyl-[protein] + methanol + H(+)</text>
        <dbReference type="Rhea" id="RHEA:23236"/>
        <dbReference type="Rhea" id="RHEA-COMP:10208"/>
        <dbReference type="Rhea" id="RHEA-COMP:10311"/>
        <dbReference type="ChEBI" id="CHEBI:15377"/>
        <dbReference type="ChEBI" id="CHEBI:15378"/>
        <dbReference type="ChEBI" id="CHEBI:17790"/>
        <dbReference type="ChEBI" id="CHEBI:29973"/>
        <dbReference type="ChEBI" id="CHEBI:82795"/>
        <dbReference type="EC" id="3.1.1.61"/>
    </reaction>
</comment>
<dbReference type="GO" id="GO:0005737">
    <property type="term" value="C:cytoplasm"/>
    <property type="evidence" value="ECO:0007669"/>
    <property type="project" value="UniProtKB-SubCell"/>
</dbReference>
<evidence type="ECO:0000256" key="7">
    <source>
        <dbReference type="PROSITE-ProRule" id="PRU00169"/>
    </source>
</evidence>
<dbReference type="Proteomes" id="UP000034491">
    <property type="component" value="Unassembled WGS sequence"/>
</dbReference>
<keyword evidence="3 5" id="KW-0378">Hydrolase</keyword>
<comment type="subcellular location">
    <subcellularLocation>
        <location evidence="5">Cytoplasm</location>
    </subcellularLocation>
</comment>
<evidence type="ECO:0000256" key="6">
    <source>
        <dbReference type="PROSITE-ProRule" id="PRU00050"/>
    </source>
</evidence>
<evidence type="ECO:0000259" key="8">
    <source>
        <dbReference type="PROSITE" id="PS50110"/>
    </source>
</evidence>
<feature type="active site" evidence="5 6">
    <location>
        <position position="276"/>
    </location>
</feature>
<dbReference type="GO" id="GO:0008984">
    <property type="term" value="F:protein-glutamate methylesterase activity"/>
    <property type="evidence" value="ECO:0007669"/>
    <property type="project" value="UniProtKB-UniRule"/>
</dbReference>
<dbReference type="InterPro" id="IPR000673">
    <property type="entry name" value="Sig_transdc_resp-reg_Me-estase"/>
</dbReference>
<gene>
    <name evidence="5" type="primary">cheB</name>
    <name evidence="10" type="ORF">WH95_17595</name>
</gene>
<protein>
    <recommendedName>
        <fullName evidence="5">Protein-glutamate methylesterase/protein-glutamine glutaminase</fullName>
        <ecNumber evidence="5">3.1.1.61</ecNumber>
        <ecNumber evidence="5">3.5.1.44</ecNumber>
    </recommendedName>
</protein>
<dbReference type="SMART" id="SM00448">
    <property type="entry name" value="REC"/>
    <property type="match status" value="1"/>
</dbReference>
<feature type="active site" evidence="5 6">
    <location>
        <position position="180"/>
    </location>
</feature>
<proteinExistence type="inferred from homology"/>
<comment type="catalytic activity">
    <reaction evidence="5">
        <text>L-glutaminyl-[protein] + H2O = L-glutamyl-[protein] + NH4(+)</text>
        <dbReference type="Rhea" id="RHEA:16441"/>
        <dbReference type="Rhea" id="RHEA-COMP:10207"/>
        <dbReference type="Rhea" id="RHEA-COMP:10208"/>
        <dbReference type="ChEBI" id="CHEBI:15377"/>
        <dbReference type="ChEBI" id="CHEBI:28938"/>
        <dbReference type="ChEBI" id="CHEBI:29973"/>
        <dbReference type="ChEBI" id="CHEBI:30011"/>
        <dbReference type="EC" id="3.5.1.44"/>
    </reaction>
</comment>
<dbReference type="Pfam" id="PF00072">
    <property type="entry name" value="Response_reg"/>
    <property type="match status" value="1"/>
</dbReference>
<keyword evidence="5 7" id="KW-0597">Phosphoprotein</keyword>
<accession>A0A0M2R101</accession>
<feature type="active site" evidence="5 6">
    <location>
        <position position="154"/>
    </location>
</feature>
<comment type="function">
    <text evidence="5">Involved in chemotaxis. Part of a chemotaxis signal transduction system that modulates chemotaxis in response to various stimuli. Catalyzes the demethylation of specific methylglutamate residues introduced into the chemoreceptors (methyl-accepting chemotaxis proteins or MCP) by CheR. Also mediates the irreversible deamidation of specific glutamine residues to glutamic acid.</text>
</comment>
<dbReference type="PANTHER" id="PTHR42872">
    <property type="entry name" value="PROTEIN-GLUTAMATE METHYLESTERASE/PROTEIN-GLUTAMINE GLUTAMINASE"/>
    <property type="match status" value="1"/>
</dbReference>
<dbReference type="STRING" id="1549748.WH95_17595"/>
<dbReference type="GO" id="GO:0006935">
    <property type="term" value="P:chemotaxis"/>
    <property type="evidence" value="ECO:0007669"/>
    <property type="project" value="UniProtKB-UniRule"/>
</dbReference>
<dbReference type="HAMAP" id="MF_00099">
    <property type="entry name" value="CheB_chemtxs"/>
    <property type="match status" value="1"/>
</dbReference>
<dbReference type="Gene3D" id="3.40.50.2300">
    <property type="match status" value="1"/>
</dbReference>
<dbReference type="EMBL" id="LANI01000030">
    <property type="protein sequence ID" value="KKJ75577.1"/>
    <property type="molecule type" value="Genomic_DNA"/>
</dbReference>
<dbReference type="InterPro" id="IPR008248">
    <property type="entry name" value="CheB-like"/>
</dbReference>
<comment type="PTM">
    <text evidence="5">Phosphorylated by CheA. Phosphorylation of the N-terminal regulatory domain activates the methylesterase activity.</text>
</comment>
<dbReference type="NCBIfam" id="NF001965">
    <property type="entry name" value="PRK00742.1"/>
    <property type="match status" value="1"/>
</dbReference>
<evidence type="ECO:0000259" key="9">
    <source>
        <dbReference type="PROSITE" id="PS50122"/>
    </source>
</evidence>
<reference evidence="10 11" key="1">
    <citation type="submission" date="2015-03" db="EMBL/GenBank/DDBJ databases">
        <title>Genome sequence of Kiloniella sp. P1-1, isolated from the gut microflora of Pacific white shrimp, Penaeus vannamei.</title>
        <authorList>
            <person name="Shao Z."/>
            <person name="Wang L."/>
            <person name="Li X."/>
        </authorList>
    </citation>
    <scope>NUCLEOTIDE SEQUENCE [LARGE SCALE GENOMIC DNA]</scope>
    <source>
        <strain evidence="10 11">P1-1</strain>
    </source>
</reference>
<feature type="domain" description="Response regulatory" evidence="8">
    <location>
        <begin position="1"/>
        <end position="108"/>
    </location>
</feature>
<evidence type="ECO:0000256" key="1">
    <source>
        <dbReference type="ARBA" id="ARBA00022490"/>
    </source>
</evidence>
<dbReference type="PANTHER" id="PTHR42872:SF6">
    <property type="entry name" value="PROTEIN-GLUTAMATE METHYLESTERASE_PROTEIN-GLUTAMINE GLUTAMINASE"/>
    <property type="match status" value="1"/>
</dbReference>
<comment type="similarity">
    <text evidence="5">Belongs to the CheB family.</text>
</comment>
<dbReference type="CDD" id="cd17541">
    <property type="entry name" value="REC_CheB-like"/>
    <property type="match status" value="1"/>
</dbReference>
<dbReference type="PROSITE" id="PS50122">
    <property type="entry name" value="CHEB"/>
    <property type="match status" value="1"/>
</dbReference>
<sequence>MRELLSALLSQDPSIKVVGTATDPYQARQMIKQLLPDVITLDIEMPKMDGLSFLEKIMTLRPMPVVMVSSLTQQGAEATLNALELGAVDFFPKPKLDMKRGIESRAEELIHKVKNAALARVKTLERQSDSQHDSSILSNITFSTTEKVIVIGASTGGVEALRVVIKNLPANSPAVLVTQHMPEKFTKTFADRLDKISAVSVSEAKHGERVLPGHVYIAPGGKHLKLHRSGANYLCQLTDEEAVSGHKPSVDVLFNSTCEAAGKNAIGVILTGMGKDGAAGMLELRKIGAKTFGQDEISCVVYGMPKAAYEIGAVEQQVPLNKMAETMLTACGAAKDRHIRV</sequence>
<dbReference type="GO" id="GO:0050568">
    <property type="term" value="F:protein-glutamine glutaminase activity"/>
    <property type="evidence" value="ECO:0007669"/>
    <property type="project" value="UniProtKB-UniRule"/>
</dbReference>
<keyword evidence="2 5" id="KW-0145">Chemotaxis</keyword>
<keyword evidence="1 5" id="KW-0963">Cytoplasm</keyword>
<dbReference type="PATRIC" id="fig|1549748.8.peg.2787"/>
<dbReference type="EC" id="3.1.1.61" evidence="5"/>
<dbReference type="NCBIfam" id="NF009206">
    <property type="entry name" value="PRK12555.1"/>
    <property type="match status" value="1"/>
</dbReference>
<evidence type="ECO:0000256" key="3">
    <source>
        <dbReference type="ARBA" id="ARBA00022801"/>
    </source>
</evidence>
<dbReference type="Pfam" id="PF01339">
    <property type="entry name" value="CheB_methylest"/>
    <property type="match status" value="1"/>
</dbReference>
<name>A0A0M2R101_9PROT</name>
<dbReference type="InterPro" id="IPR011006">
    <property type="entry name" value="CheY-like_superfamily"/>
</dbReference>